<evidence type="ECO:0000259" key="7">
    <source>
        <dbReference type="Pfam" id="PF00441"/>
    </source>
</evidence>
<dbReference type="SUPFAM" id="SSF47203">
    <property type="entry name" value="Acyl-CoA dehydrogenase C-terminal domain-like"/>
    <property type="match status" value="1"/>
</dbReference>
<evidence type="ECO:0000256" key="4">
    <source>
        <dbReference type="ARBA" id="ARBA00022827"/>
    </source>
</evidence>
<keyword evidence="4 6" id="KW-0274">FAD</keyword>
<dbReference type="EC" id="1.3.99.-" evidence="10"/>
<dbReference type="RefSeq" id="WP_066174076.1">
    <property type="nucleotide sequence ID" value="NZ_JANJGF010000005.1"/>
</dbReference>
<keyword evidence="3 6" id="KW-0285">Flavoprotein</keyword>
<evidence type="ECO:0000313" key="10">
    <source>
        <dbReference type="EMBL" id="OCL90356.1"/>
    </source>
</evidence>
<comment type="cofactor">
    <cofactor evidence="1 6">
        <name>FAD</name>
        <dbReference type="ChEBI" id="CHEBI:57692"/>
    </cofactor>
</comment>
<feature type="domain" description="Acyl-CoA dehydrogenase/oxidase C-terminal" evidence="7">
    <location>
        <begin position="235"/>
        <end position="369"/>
    </location>
</feature>
<dbReference type="Gene3D" id="1.20.140.10">
    <property type="entry name" value="Butyryl-CoA Dehydrogenase, subunit A, domain 3"/>
    <property type="match status" value="1"/>
</dbReference>
<evidence type="ECO:0000313" key="11">
    <source>
        <dbReference type="Proteomes" id="UP000093159"/>
    </source>
</evidence>
<sequence length="376" mass="41240">MSNIYNEMLDFAKKNIAPFTDAVDSEARFPFESFEAIKDKRITALLVPKEFGGMGLGFYEHTQTILAFANYCATTALCYMMHNVATNCLVAHGSEELKNEFLPKIANGEIMLALAYSESGTGTHFYIPEIEVTKDENNILNMNGRKSFVTSAQYADYYLVDANSFDSEGLDNWIVPKDLKGISFEHISWNGLGMRGNASCPMILDNVKIDKKFRIGEAGNGLDQIMNTVGPFFIMGLAAVYSGVALNACNTITEYSMNRKYSDESSLCNIPTVQNHLADIYTKATGAKYFTLNAAQSVLENDPFALANVISARINASNIAVDVCTKAMKIGGGTAYAKRINIERLLRDSLASAVMAPSTDVLTTWLGKAITNQEIL</sequence>
<dbReference type="PIRSF" id="PIRSF016578">
    <property type="entry name" value="HsaA"/>
    <property type="match status" value="1"/>
</dbReference>
<dbReference type="InterPro" id="IPR013786">
    <property type="entry name" value="AcylCoA_DH/ox_N"/>
</dbReference>
<name>A0ABX2YH68_9BACT</name>
<evidence type="ECO:0000256" key="2">
    <source>
        <dbReference type="ARBA" id="ARBA00009347"/>
    </source>
</evidence>
<evidence type="ECO:0000259" key="8">
    <source>
        <dbReference type="Pfam" id="PF02770"/>
    </source>
</evidence>
<dbReference type="SUPFAM" id="SSF56645">
    <property type="entry name" value="Acyl-CoA dehydrogenase NM domain-like"/>
    <property type="match status" value="1"/>
</dbReference>
<dbReference type="PANTHER" id="PTHR43884:SF25">
    <property type="entry name" value="ACYL-COA DEHYDROGENASE YDBM-RELATED"/>
    <property type="match status" value="1"/>
</dbReference>
<feature type="domain" description="Acyl-CoA dehydrogenase/oxidase N-terminal" evidence="9">
    <location>
        <begin position="6"/>
        <end position="109"/>
    </location>
</feature>
<evidence type="ECO:0000256" key="5">
    <source>
        <dbReference type="ARBA" id="ARBA00023002"/>
    </source>
</evidence>
<dbReference type="Pfam" id="PF00441">
    <property type="entry name" value="Acyl-CoA_dh_1"/>
    <property type="match status" value="1"/>
</dbReference>
<dbReference type="InterPro" id="IPR036250">
    <property type="entry name" value="AcylCo_DH-like_C"/>
</dbReference>
<dbReference type="Proteomes" id="UP000093159">
    <property type="component" value="Unassembled WGS sequence"/>
</dbReference>
<dbReference type="Pfam" id="PF02770">
    <property type="entry name" value="Acyl-CoA_dh_M"/>
    <property type="match status" value="1"/>
</dbReference>
<dbReference type="InterPro" id="IPR006091">
    <property type="entry name" value="Acyl-CoA_Oxase/DH_mid-dom"/>
</dbReference>
<proteinExistence type="inferred from homology"/>
<evidence type="ECO:0000256" key="6">
    <source>
        <dbReference type="RuleBase" id="RU362125"/>
    </source>
</evidence>
<comment type="caution">
    <text evidence="10">The sequence shown here is derived from an EMBL/GenBank/DDBJ whole genome shotgun (WGS) entry which is preliminary data.</text>
</comment>
<dbReference type="InterPro" id="IPR009075">
    <property type="entry name" value="AcylCo_DH/oxidase_C"/>
</dbReference>
<dbReference type="InterPro" id="IPR046373">
    <property type="entry name" value="Acyl-CoA_Oxase/DH_mid-dom_sf"/>
</dbReference>
<keyword evidence="11" id="KW-1185">Reference proteome</keyword>
<accession>A0ABX2YH68</accession>
<dbReference type="Pfam" id="PF02771">
    <property type="entry name" value="Acyl-CoA_dh_N"/>
    <property type="match status" value="1"/>
</dbReference>
<reference evidence="10 11" key="1">
    <citation type="submission" date="2015-05" db="EMBL/GenBank/DDBJ databases">
        <authorList>
            <person name="Rovetto F."/>
            <person name="Cocolin L."/>
            <person name="Illeghems K."/>
            <person name="Van Nieuwerburgh F."/>
            <person name="Houf K."/>
        </authorList>
    </citation>
    <scope>NUCLEOTIDE SEQUENCE [LARGE SCALE GENOMIC DNA]</scope>
    <source>
        <strain evidence="10 11">117434</strain>
    </source>
</reference>
<organism evidence="10 11">
    <name type="scientific">Arcobacter porcinus</name>
    <dbReference type="NCBI Taxonomy" id="1935204"/>
    <lineage>
        <taxon>Bacteria</taxon>
        <taxon>Pseudomonadati</taxon>
        <taxon>Campylobacterota</taxon>
        <taxon>Epsilonproteobacteria</taxon>
        <taxon>Campylobacterales</taxon>
        <taxon>Arcobacteraceae</taxon>
        <taxon>Arcobacter</taxon>
    </lineage>
</organism>
<evidence type="ECO:0000256" key="1">
    <source>
        <dbReference type="ARBA" id="ARBA00001974"/>
    </source>
</evidence>
<dbReference type="EMBL" id="LDIR01000004">
    <property type="protein sequence ID" value="OCL90356.1"/>
    <property type="molecule type" value="Genomic_DNA"/>
</dbReference>
<dbReference type="PANTHER" id="PTHR43884">
    <property type="entry name" value="ACYL-COA DEHYDROGENASE"/>
    <property type="match status" value="1"/>
</dbReference>
<protein>
    <submittedName>
        <fullName evidence="10">Acyl-CoA dehydrogenase</fullName>
        <ecNumber evidence="10">1.3.99.-</ecNumber>
    </submittedName>
</protein>
<gene>
    <name evidence="10" type="primary">acdA</name>
    <name evidence="10" type="ORF">AAX28_01842</name>
</gene>
<evidence type="ECO:0000256" key="3">
    <source>
        <dbReference type="ARBA" id="ARBA00022630"/>
    </source>
</evidence>
<dbReference type="GO" id="GO:0016491">
    <property type="term" value="F:oxidoreductase activity"/>
    <property type="evidence" value="ECO:0007669"/>
    <property type="project" value="UniProtKB-KW"/>
</dbReference>
<evidence type="ECO:0000259" key="9">
    <source>
        <dbReference type="Pfam" id="PF02771"/>
    </source>
</evidence>
<dbReference type="InterPro" id="IPR009100">
    <property type="entry name" value="AcylCoA_DH/oxidase_NM_dom_sf"/>
</dbReference>
<feature type="domain" description="Acyl-CoA oxidase/dehydrogenase middle" evidence="8">
    <location>
        <begin position="113"/>
        <end position="207"/>
    </location>
</feature>
<comment type="similarity">
    <text evidence="2 6">Belongs to the acyl-CoA dehydrogenase family.</text>
</comment>
<dbReference type="Gene3D" id="2.40.110.10">
    <property type="entry name" value="Butyryl-CoA Dehydrogenase, subunit A, domain 2"/>
    <property type="match status" value="1"/>
</dbReference>
<keyword evidence="5 6" id="KW-0560">Oxidoreductase</keyword>
<dbReference type="Gene3D" id="1.10.540.10">
    <property type="entry name" value="Acyl-CoA dehydrogenase/oxidase, N-terminal domain"/>
    <property type="match status" value="1"/>
</dbReference>
<dbReference type="InterPro" id="IPR037069">
    <property type="entry name" value="AcylCoA_DH/ox_N_sf"/>
</dbReference>